<dbReference type="RefSeq" id="WP_397405336.1">
    <property type="nucleotide sequence ID" value="NZ_JBIRYI010000008.1"/>
</dbReference>
<comment type="caution">
    <text evidence="2">The sequence shown here is derived from an EMBL/GenBank/DDBJ whole genome shotgun (WGS) entry which is preliminary data.</text>
</comment>
<feature type="transmembrane region" description="Helical" evidence="1">
    <location>
        <begin position="80"/>
        <end position="113"/>
    </location>
</feature>
<proteinExistence type="predicted"/>
<keyword evidence="1" id="KW-1133">Transmembrane helix</keyword>
<evidence type="ECO:0000256" key="1">
    <source>
        <dbReference type="SAM" id="Phobius"/>
    </source>
</evidence>
<evidence type="ECO:0000313" key="3">
    <source>
        <dbReference type="Proteomes" id="UP001611580"/>
    </source>
</evidence>
<protein>
    <submittedName>
        <fullName evidence="2">DUF456 domain-containing protein</fullName>
    </submittedName>
</protein>
<sequence length="161" mass="16645">MDVWAEVLVGVAILVGLIGIVVQVLPGAVLVLGGILVWAIFTGGVEAWVVFGIAAVAIAIAEVFQWILAGKHMRKAEVPVLTLAVGGIAGIVGFFVVPVIGLFLFFVAAIFLLEWARRKDVSAAWGATKAAVQATLITIGVQLVGSLIATGAWVVGLFITG</sequence>
<evidence type="ECO:0000313" key="2">
    <source>
        <dbReference type="EMBL" id="MFI2488134.1"/>
    </source>
</evidence>
<feature type="transmembrane region" description="Helical" evidence="1">
    <location>
        <begin position="12"/>
        <end position="41"/>
    </location>
</feature>
<organism evidence="2 3">
    <name type="scientific">Promicromonospora kroppenstedtii</name>
    <dbReference type="NCBI Taxonomy" id="440482"/>
    <lineage>
        <taxon>Bacteria</taxon>
        <taxon>Bacillati</taxon>
        <taxon>Actinomycetota</taxon>
        <taxon>Actinomycetes</taxon>
        <taxon>Micrococcales</taxon>
        <taxon>Promicromonosporaceae</taxon>
        <taxon>Promicromonospora</taxon>
    </lineage>
</organism>
<gene>
    <name evidence="2" type="ORF">ACH47X_14555</name>
</gene>
<dbReference type="EMBL" id="JBIRYI010000008">
    <property type="protein sequence ID" value="MFI2488134.1"/>
    <property type="molecule type" value="Genomic_DNA"/>
</dbReference>
<feature type="transmembrane region" description="Helical" evidence="1">
    <location>
        <begin position="133"/>
        <end position="159"/>
    </location>
</feature>
<keyword evidence="3" id="KW-1185">Reference proteome</keyword>
<keyword evidence="1" id="KW-0812">Transmembrane</keyword>
<reference evidence="2 3" key="1">
    <citation type="submission" date="2024-10" db="EMBL/GenBank/DDBJ databases">
        <title>The Natural Products Discovery Center: Release of the First 8490 Sequenced Strains for Exploring Actinobacteria Biosynthetic Diversity.</title>
        <authorList>
            <person name="Kalkreuter E."/>
            <person name="Kautsar S.A."/>
            <person name="Yang D."/>
            <person name="Bader C.D."/>
            <person name="Teijaro C.N."/>
            <person name="Fluegel L."/>
            <person name="Davis C.M."/>
            <person name="Simpson J.R."/>
            <person name="Lauterbach L."/>
            <person name="Steele A.D."/>
            <person name="Gui C."/>
            <person name="Meng S."/>
            <person name="Li G."/>
            <person name="Viehrig K."/>
            <person name="Ye F."/>
            <person name="Su P."/>
            <person name="Kiefer A.F."/>
            <person name="Nichols A."/>
            <person name="Cepeda A.J."/>
            <person name="Yan W."/>
            <person name="Fan B."/>
            <person name="Jiang Y."/>
            <person name="Adhikari A."/>
            <person name="Zheng C.-J."/>
            <person name="Schuster L."/>
            <person name="Cowan T.M."/>
            <person name="Smanski M.J."/>
            <person name="Chevrette M.G."/>
            <person name="De Carvalho L.P.S."/>
            <person name="Shen B."/>
        </authorList>
    </citation>
    <scope>NUCLEOTIDE SEQUENCE [LARGE SCALE GENOMIC DNA]</scope>
    <source>
        <strain evidence="2 3">NPDC019481</strain>
    </source>
</reference>
<accession>A0ABW7XLM7</accession>
<dbReference type="InterPro" id="IPR007403">
    <property type="entry name" value="DUF456"/>
</dbReference>
<keyword evidence="1" id="KW-0472">Membrane</keyword>
<feature type="transmembrane region" description="Helical" evidence="1">
    <location>
        <begin position="47"/>
        <end position="68"/>
    </location>
</feature>
<dbReference type="Proteomes" id="UP001611580">
    <property type="component" value="Unassembled WGS sequence"/>
</dbReference>
<name>A0ABW7XLM7_9MICO</name>
<dbReference type="Pfam" id="PF04306">
    <property type="entry name" value="DUF456"/>
    <property type="match status" value="1"/>
</dbReference>